<reference evidence="1 2" key="1">
    <citation type="journal article" date="2012" name="Genome Biol.">
        <title>Sequencing three crocodilian genomes to illuminate the evolution of archosaurs and amniotes.</title>
        <authorList>
            <person name="St John J.A."/>
            <person name="Braun E.L."/>
            <person name="Isberg S.R."/>
            <person name="Miles L.G."/>
            <person name="Chong A.Y."/>
            <person name="Gongora J."/>
            <person name="Dalzell P."/>
            <person name="Moran C."/>
            <person name="Bed'hom B."/>
            <person name="Abzhanov A."/>
            <person name="Burgess S.C."/>
            <person name="Cooksey A.M."/>
            <person name="Castoe T.A."/>
            <person name="Crawford N.G."/>
            <person name="Densmore L.D."/>
            <person name="Drew J.C."/>
            <person name="Edwards S.V."/>
            <person name="Faircloth B.C."/>
            <person name="Fujita M.K."/>
            <person name="Greenwold M.J."/>
            <person name="Hoffmann F.G."/>
            <person name="Howard J.M."/>
            <person name="Iguchi T."/>
            <person name="Janes D.E."/>
            <person name="Khan S.Y."/>
            <person name="Kohno S."/>
            <person name="de Koning A.J."/>
            <person name="Lance S.L."/>
            <person name="McCarthy F.M."/>
            <person name="McCormack J.E."/>
            <person name="Merchant M.E."/>
            <person name="Peterson D.G."/>
            <person name="Pollock D.D."/>
            <person name="Pourmand N."/>
            <person name="Raney B.J."/>
            <person name="Roessler K.A."/>
            <person name="Sanford J.R."/>
            <person name="Sawyer R.H."/>
            <person name="Schmidt C.J."/>
            <person name="Triplett E.W."/>
            <person name="Tuberville T.D."/>
            <person name="Venegas-Anaya M."/>
            <person name="Howard J.T."/>
            <person name="Jarvis E.D."/>
            <person name="Guillette L.J.Jr."/>
            <person name="Glenn T.C."/>
            <person name="Green R.E."/>
            <person name="Ray D.A."/>
        </authorList>
    </citation>
    <scope>NUCLEOTIDE SEQUENCE [LARGE SCALE GENOMIC DNA]</scope>
    <source>
        <strain evidence="1">KSC_2009_1</strain>
    </source>
</reference>
<gene>
    <name evidence="1" type="ORF">Y1Q_0010786</name>
</gene>
<sequence>MRRPAADWATRRQSSVTWDTSFLSQIAERRHLKPQVHKSFTELIQDFCVRILSEYSRMEMRWDAGTF</sequence>
<dbReference type="AlphaFoldDB" id="A0A151M6V5"/>
<keyword evidence="2" id="KW-1185">Reference proteome</keyword>
<name>A0A151M6V5_ALLMI</name>
<protein>
    <submittedName>
        <fullName evidence="1">Uncharacterized protein</fullName>
    </submittedName>
</protein>
<dbReference type="EMBL" id="AKHW03006437">
    <property type="protein sequence ID" value="KYO20235.1"/>
    <property type="molecule type" value="Genomic_DNA"/>
</dbReference>
<organism evidence="1 2">
    <name type="scientific">Alligator mississippiensis</name>
    <name type="common">American alligator</name>
    <dbReference type="NCBI Taxonomy" id="8496"/>
    <lineage>
        <taxon>Eukaryota</taxon>
        <taxon>Metazoa</taxon>
        <taxon>Chordata</taxon>
        <taxon>Craniata</taxon>
        <taxon>Vertebrata</taxon>
        <taxon>Euteleostomi</taxon>
        <taxon>Archelosauria</taxon>
        <taxon>Archosauria</taxon>
        <taxon>Crocodylia</taxon>
        <taxon>Alligatoridae</taxon>
        <taxon>Alligatorinae</taxon>
        <taxon>Alligator</taxon>
    </lineage>
</organism>
<comment type="caution">
    <text evidence="1">The sequence shown here is derived from an EMBL/GenBank/DDBJ whole genome shotgun (WGS) entry which is preliminary data.</text>
</comment>
<accession>A0A151M6V5</accession>
<dbReference type="Proteomes" id="UP000050525">
    <property type="component" value="Unassembled WGS sequence"/>
</dbReference>
<evidence type="ECO:0000313" key="2">
    <source>
        <dbReference type="Proteomes" id="UP000050525"/>
    </source>
</evidence>
<proteinExistence type="predicted"/>
<evidence type="ECO:0000313" key="1">
    <source>
        <dbReference type="EMBL" id="KYO20235.1"/>
    </source>
</evidence>